<gene>
    <name evidence="9" type="ORF">GCM10009754_35730</name>
</gene>
<reference evidence="10" key="1">
    <citation type="journal article" date="2019" name="Int. J. Syst. Evol. Microbiol.">
        <title>The Global Catalogue of Microorganisms (GCM) 10K type strain sequencing project: providing services to taxonomists for standard genome sequencing and annotation.</title>
        <authorList>
            <consortium name="The Broad Institute Genomics Platform"/>
            <consortium name="The Broad Institute Genome Sequencing Center for Infectious Disease"/>
            <person name="Wu L."/>
            <person name="Ma J."/>
        </authorList>
    </citation>
    <scope>NUCLEOTIDE SEQUENCE [LARGE SCALE GENOMIC DNA]</scope>
    <source>
        <strain evidence="10">JCM 14545</strain>
    </source>
</reference>
<feature type="domain" description="Major facilitator superfamily (MFS) profile" evidence="8">
    <location>
        <begin position="16"/>
        <end position="400"/>
    </location>
</feature>
<comment type="subcellular location">
    <subcellularLocation>
        <location evidence="1">Cell membrane</location>
        <topology evidence="1">Multi-pass membrane protein</topology>
    </subcellularLocation>
</comment>
<feature type="transmembrane region" description="Helical" evidence="7">
    <location>
        <begin position="224"/>
        <end position="248"/>
    </location>
</feature>
<evidence type="ECO:0000256" key="3">
    <source>
        <dbReference type="ARBA" id="ARBA00022475"/>
    </source>
</evidence>
<evidence type="ECO:0000256" key="7">
    <source>
        <dbReference type="SAM" id="Phobius"/>
    </source>
</evidence>
<keyword evidence="2" id="KW-0813">Transport</keyword>
<feature type="transmembrane region" description="Helical" evidence="7">
    <location>
        <begin position="372"/>
        <end position="393"/>
    </location>
</feature>
<keyword evidence="6 7" id="KW-0472">Membrane</keyword>
<dbReference type="PANTHER" id="PTHR43266">
    <property type="entry name" value="MACROLIDE-EFFLUX PROTEIN"/>
    <property type="match status" value="1"/>
</dbReference>
<evidence type="ECO:0000256" key="4">
    <source>
        <dbReference type="ARBA" id="ARBA00022692"/>
    </source>
</evidence>
<proteinExistence type="predicted"/>
<dbReference type="Pfam" id="PF07690">
    <property type="entry name" value="MFS_1"/>
    <property type="match status" value="1"/>
</dbReference>
<evidence type="ECO:0000256" key="2">
    <source>
        <dbReference type="ARBA" id="ARBA00022448"/>
    </source>
</evidence>
<feature type="transmembrane region" description="Helical" evidence="7">
    <location>
        <begin position="287"/>
        <end position="307"/>
    </location>
</feature>
<feature type="transmembrane region" description="Helical" evidence="7">
    <location>
        <begin position="91"/>
        <end position="113"/>
    </location>
</feature>
<dbReference type="Proteomes" id="UP001501116">
    <property type="component" value="Unassembled WGS sequence"/>
</dbReference>
<dbReference type="Gene3D" id="1.20.1250.20">
    <property type="entry name" value="MFS general substrate transporter like domains"/>
    <property type="match status" value="1"/>
</dbReference>
<dbReference type="InterPro" id="IPR003952">
    <property type="entry name" value="FRD_SDH_FAD_BS"/>
</dbReference>
<keyword evidence="10" id="KW-1185">Reference proteome</keyword>
<evidence type="ECO:0000259" key="8">
    <source>
        <dbReference type="PROSITE" id="PS50850"/>
    </source>
</evidence>
<dbReference type="PANTHER" id="PTHR43266:SF2">
    <property type="entry name" value="MAJOR FACILITATOR SUPERFAMILY (MFS) PROFILE DOMAIN-CONTAINING PROTEIN"/>
    <property type="match status" value="1"/>
</dbReference>
<feature type="transmembrane region" description="Helical" evidence="7">
    <location>
        <begin position="48"/>
        <end position="70"/>
    </location>
</feature>
<dbReference type="CDD" id="cd06173">
    <property type="entry name" value="MFS_MefA_like"/>
    <property type="match status" value="1"/>
</dbReference>
<comment type="caution">
    <text evidence="9">The sequence shown here is derived from an EMBL/GenBank/DDBJ whole genome shotgun (WGS) entry which is preliminary data.</text>
</comment>
<dbReference type="RefSeq" id="WP_344419429.1">
    <property type="nucleotide sequence ID" value="NZ_BAAANN010000013.1"/>
</dbReference>
<name>A0ABP5CCA4_9PSEU</name>
<evidence type="ECO:0000256" key="6">
    <source>
        <dbReference type="ARBA" id="ARBA00023136"/>
    </source>
</evidence>
<dbReference type="EMBL" id="BAAANN010000013">
    <property type="protein sequence ID" value="GAA1961595.1"/>
    <property type="molecule type" value="Genomic_DNA"/>
</dbReference>
<protein>
    <recommendedName>
        <fullName evidence="8">Major facilitator superfamily (MFS) profile domain-containing protein</fullName>
    </recommendedName>
</protein>
<accession>A0ABP5CCA4</accession>
<dbReference type="InterPro" id="IPR020846">
    <property type="entry name" value="MFS_dom"/>
</dbReference>
<feature type="transmembrane region" description="Helical" evidence="7">
    <location>
        <begin position="260"/>
        <end position="280"/>
    </location>
</feature>
<feature type="transmembrane region" description="Helical" evidence="7">
    <location>
        <begin position="346"/>
        <end position="366"/>
    </location>
</feature>
<organism evidence="9 10">
    <name type="scientific">Amycolatopsis minnesotensis</name>
    <dbReference type="NCBI Taxonomy" id="337894"/>
    <lineage>
        <taxon>Bacteria</taxon>
        <taxon>Bacillati</taxon>
        <taxon>Actinomycetota</taxon>
        <taxon>Actinomycetes</taxon>
        <taxon>Pseudonocardiales</taxon>
        <taxon>Pseudonocardiaceae</taxon>
        <taxon>Amycolatopsis</taxon>
    </lineage>
</organism>
<feature type="transmembrane region" description="Helical" evidence="7">
    <location>
        <begin position="170"/>
        <end position="191"/>
    </location>
</feature>
<evidence type="ECO:0000313" key="10">
    <source>
        <dbReference type="Proteomes" id="UP001501116"/>
    </source>
</evidence>
<keyword evidence="5 7" id="KW-1133">Transmembrane helix</keyword>
<dbReference type="SUPFAM" id="SSF103473">
    <property type="entry name" value="MFS general substrate transporter"/>
    <property type="match status" value="1"/>
</dbReference>
<evidence type="ECO:0000313" key="9">
    <source>
        <dbReference type="EMBL" id="GAA1961595.1"/>
    </source>
</evidence>
<dbReference type="PROSITE" id="PS00504">
    <property type="entry name" value="FRD_SDH_FAD_BINDING"/>
    <property type="match status" value="1"/>
</dbReference>
<keyword evidence="4 7" id="KW-0812">Transmembrane</keyword>
<keyword evidence="3" id="KW-1003">Cell membrane</keyword>
<evidence type="ECO:0000256" key="1">
    <source>
        <dbReference type="ARBA" id="ARBA00004651"/>
    </source>
</evidence>
<sequence>MASLAARIPAIGRNPRFVALWTAQSVSTLGDALTTLTLILLITERTHSVAAVGGLTVALAVPAIVIGLLSGSFVDRWDRRRVMIASDVARAVLLAALALAGPSLVTIYLIAFLQAAVGTFFNPARAALMQVVVPAAEQVRANSLIQTTTVVGELAGTTLAGVLVGVWHTYWLSFAIDAATFACSAALILTIRRTAPEPDAEHPSTFAAVAEGLRAVRASPTLRALLLVFSALTFALSPMAVLLTPYVVDTLHISTSWIGPVQAGDTVGTILGGTVLAIAAKRVKPRALIITGMAVLAILIASIAVATTVVELLAVYFVFGLLTVAVQTGIGALTQTSVDNALMGRFIGLMSIVPGLVSVLSMAFAGTAGAAFGVRTIFVTSGAILAVTTFLSWRQFRTADLKR</sequence>
<evidence type="ECO:0000256" key="5">
    <source>
        <dbReference type="ARBA" id="ARBA00022989"/>
    </source>
</evidence>
<dbReference type="PROSITE" id="PS50850">
    <property type="entry name" value="MFS"/>
    <property type="match status" value="1"/>
</dbReference>
<feature type="transmembrane region" description="Helical" evidence="7">
    <location>
        <begin position="313"/>
        <end position="334"/>
    </location>
</feature>
<dbReference type="InterPro" id="IPR011701">
    <property type="entry name" value="MFS"/>
</dbReference>
<feature type="transmembrane region" description="Helical" evidence="7">
    <location>
        <begin position="17"/>
        <end position="42"/>
    </location>
</feature>
<dbReference type="InterPro" id="IPR036259">
    <property type="entry name" value="MFS_trans_sf"/>
</dbReference>